<feature type="binding site" evidence="10">
    <location>
        <begin position="351"/>
        <end position="354"/>
    </location>
    <ligand>
        <name>ATP</name>
        <dbReference type="ChEBI" id="CHEBI:30616"/>
    </ligand>
</feature>
<evidence type="ECO:0000256" key="8">
    <source>
        <dbReference type="ARBA" id="ARBA00022840"/>
    </source>
</evidence>
<dbReference type="InterPro" id="IPR015911">
    <property type="entry name" value="Phosphoglycerate_kinase_CS"/>
</dbReference>
<comment type="pathway">
    <text evidence="2 10">Carbohydrate degradation; glycolysis; pyruvate from D-glyceraldehyde 3-phosphate: step 2/5.</text>
</comment>
<dbReference type="SUPFAM" id="SSF53748">
    <property type="entry name" value="Phosphoglycerate kinase"/>
    <property type="match status" value="1"/>
</dbReference>
<dbReference type="PRINTS" id="PR00477">
    <property type="entry name" value="PHGLYCKINASE"/>
</dbReference>
<dbReference type="PIRSF" id="PIRSF000724">
    <property type="entry name" value="Pgk"/>
    <property type="match status" value="1"/>
</dbReference>
<dbReference type="InterPro" id="IPR036043">
    <property type="entry name" value="Phosphoglycerate_kinase_sf"/>
</dbReference>
<reference evidence="12 13" key="1">
    <citation type="journal article" date="2021" name="ACS Chem. Biol.">
        <title>Genomic-Led Discovery of a Novel Glycopeptide Antibiotic by Nonomuraea coxensis DSM 45129.</title>
        <authorList>
            <person name="Yushchuk O."/>
            <person name="Vior N.M."/>
            <person name="Andreo-Vidal A."/>
            <person name="Berini F."/>
            <person name="Ruckert C."/>
            <person name="Busche T."/>
            <person name="Binda E."/>
            <person name="Kalinowski J."/>
            <person name="Truman A.W."/>
            <person name="Marinelli F."/>
        </authorList>
    </citation>
    <scope>NUCLEOTIDE SEQUENCE [LARGE SCALE GENOMIC DNA]</scope>
    <source>
        <strain evidence="12 13">DSM 45129</strain>
    </source>
</reference>
<dbReference type="Pfam" id="PF00162">
    <property type="entry name" value="PGK"/>
    <property type="match status" value="1"/>
</dbReference>
<evidence type="ECO:0000256" key="5">
    <source>
        <dbReference type="ARBA" id="ARBA00022679"/>
    </source>
</evidence>
<dbReference type="Gene3D" id="3.40.50.1260">
    <property type="entry name" value="Phosphoglycerate kinase, N-terminal domain"/>
    <property type="match status" value="2"/>
</dbReference>
<proteinExistence type="inferred from homology"/>
<dbReference type="CDD" id="cd00318">
    <property type="entry name" value="Phosphoglycerate_kinase"/>
    <property type="match status" value="1"/>
</dbReference>
<feature type="binding site" evidence="10">
    <location>
        <position position="325"/>
    </location>
    <ligand>
        <name>ATP</name>
        <dbReference type="ChEBI" id="CHEBI:30616"/>
    </ligand>
</feature>
<feature type="binding site" evidence="10">
    <location>
        <position position="203"/>
    </location>
    <ligand>
        <name>ATP</name>
        <dbReference type="ChEBI" id="CHEBI:30616"/>
    </ligand>
</feature>
<feature type="binding site" evidence="10">
    <location>
        <position position="116"/>
    </location>
    <ligand>
        <name>substrate</name>
    </ligand>
</feature>
<dbReference type="HAMAP" id="MF_00145">
    <property type="entry name" value="Phosphoglyc_kinase"/>
    <property type="match status" value="1"/>
</dbReference>
<evidence type="ECO:0000256" key="10">
    <source>
        <dbReference type="HAMAP-Rule" id="MF_00145"/>
    </source>
</evidence>
<evidence type="ECO:0000256" key="3">
    <source>
        <dbReference type="ARBA" id="ARBA00013061"/>
    </source>
</evidence>
<dbReference type="EC" id="2.7.2.3" evidence="3 10"/>
<dbReference type="PROSITE" id="PS00111">
    <property type="entry name" value="PGLYCERATE_KINASE"/>
    <property type="match status" value="1"/>
</dbReference>
<gene>
    <name evidence="10 12" type="primary">pgk</name>
    <name evidence="12" type="ORF">Nocox_26955</name>
</gene>
<comment type="subcellular location">
    <subcellularLocation>
        <location evidence="10">Cytoplasm</location>
    </subcellularLocation>
</comment>
<keyword evidence="5 10" id="KW-0808">Transferase</keyword>
<evidence type="ECO:0000313" key="12">
    <source>
        <dbReference type="EMBL" id="QYC42990.1"/>
    </source>
</evidence>
<keyword evidence="13" id="KW-1185">Reference proteome</keyword>
<dbReference type="RefSeq" id="WP_020544769.1">
    <property type="nucleotide sequence ID" value="NZ_CP068985.1"/>
</dbReference>
<dbReference type="PANTHER" id="PTHR11406">
    <property type="entry name" value="PHOSPHOGLYCERATE KINASE"/>
    <property type="match status" value="1"/>
</dbReference>
<keyword evidence="7 10" id="KW-0418">Kinase</keyword>
<keyword evidence="6 10" id="KW-0547">Nucleotide-binding</keyword>
<protein>
    <recommendedName>
        <fullName evidence="4 10">Phosphoglycerate kinase</fullName>
        <ecNumber evidence="3 10">2.7.2.3</ecNumber>
    </recommendedName>
</protein>
<keyword evidence="8 10" id="KW-0067">ATP-binding</keyword>
<comment type="subunit">
    <text evidence="10">Monomer.</text>
</comment>
<evidence type="ECO:0000256" key="6">
    <source>
        <dbReference type="ARBA" id="ARBA00022741"/>
    </source>
</evidence>
<evidence type="ECO:0000256" key="9">
    <source>
        <dbReference type="ARBA" id="ARBA00023152"/>
    </source>
</evidence>
<keyword evidence="9 10" id="KW-0324">Glycolysis</keyword>
<organism evidence="12 13">
    <name type="scientific">Nonomuraea coxensis DSM 45129</name>
    <dbReference type="NCBI Taxonomy" id="1122611"/>
    <lineage>
        <taxon>Bacteria</taxon>
        <taxon>Bacillati</taxon>
        <taxon>Actinomycetota</taxon>
        <taxon>Actinomycetes</taxon>
        <taxon>Streptosporangiales</taxon>
        <taxon>Streptosporangiaceae</taxon>
        <taxon>Nonomuraea</taxon>
    </lineage>
</organism>
<evidence type="ECO:0000256" key="7">
    <source>
        <dbReference type="ARBA" id="ARBA00022777"/>
    </source>
</evidence>
<accession>A0ABX8U5H6</accession>
<feature type="binding site" evidence="10">
    <location>
        <position position="294"/>
    </location>
    <ligand>
        <name>ATP</name>
        <dbReference type="ChEBI" id="CHEBI:30616"/>
    </ligand>
</feature>
<feature type="binding site" evidence="10">
    <location>
        <begin position="57"/>
        <end position="60"/>
    </location>
    <ligand>
        <name>substrate</name>
    </ligand>
</feature>
<comment type="catalytic activity">
    <reaction evidence="1 10 11">
        <text>(2R)-3-phosphoglycerate + ATP = (2R)-3-phospho-glyceroyl phosphate + ADP</text>
        <dbReference type="Rhea" id="RHEA:14801"/>
        <dbReference type="ChEBI" id="CHEBI:30616"/>
        <dbReference type="ChEBI" id="CHEBI:57604"/>
        <dbReference type="ChEBI" id="CHEBI:58272"/>
        <dbReference type="ChEBI" id="CHEBI:456216"/>
        <dbReference type="EC" id="2.7.2.3"/>
    </reaction>
</comment>
<evidence type="ECO:0000256" key="2">
    <source>
        <dbReference type="ARBA" id="ARBA00004838"/>
    </source>
</evidence>
<name>A0ABX8U5H6_9ACTN</name>
<evidence type="ECO:0000256" key="1">
    <source>
        <dbReference type="ARBA" id="ARBA00000642"/>
    </source>
</evidence>
<dbReference type="EMBL" id="CP068985">
    <property type="protein sequence ID" value="QYC42990.1"/>
    <property type="molecule type" value="Genomic_DNA"/>
</dbReference>
<feature type="binding site" evidence="10">
    <location>
        <position position="153"/>
    </location>
    <ligand>
        <name>substrate</name>
    </ligand>
</feature>
<dbReference type="Proteomes" id="UP000824681">
    <property type="component" value="Chromosome"/>
</dbReference>
<keyword evidence="10" id="KW-0963">Cytoplasm</keyword>
<feature type="binding site" evidence="10">
    <location>
        <begin position="19"/>
        <end position="21"/>
    </location>
    <ligand>
        <name>substrate</name>
    </ligand>
</feature>
<feature type="binding site" evidence="10">
    <location>
        <position position="34"/>
    </location>
    <ligand>
        <name>substrate</name>
    </ligand>
</feature>
<dbReference type="PANTHER" id="PTHR11406:SF23">
    <property type="entry name" value="PHOSPHOGLYCERATE KINASE 1, CHLOROPLASTIC-RELATED"/>
    <property type="match status" value="1"/>
</dbReference>
<sequence length="395" mass="41354">MRTLDDLDVKGRRVLVRADLNVPLDGETITDDGRIRASVPTIKALAGRGARVVVCAHLGRPKGQVNPKYSLRPVAARLGELLGQDVAFATDVVGDSARATAEALQDGQVALLENLRFEPGEDSKDDAARGAFAEKLAGLAELYVGDGFGAVHRKHASVYDVPRILPHAAGGLIVAEVEVLRKLTEQPERPYVVVLGGAKVSDKLGVIANLLTKVDRLLIGGGMAYTFLKAQGHEVGGSLLQEDQLDQVRGFLAEAAERGVDLVLPVDVLAATEFAADAEHEAVEATAIPADRQGLDIGPKTRELFAAKLADAKTVFWNGPMGVFEFDAFSGGTRAVAEALIASGAFTVVGGGDSAAAVRRLGLPEDGFSHISTGGGASLEYLEGKTLPGLAALEE</sequence>
<evidence type="ECO:0000256" key="11">
    <source>
        <dbReference type="RuleBase" id="RU000532"/>
    </source>
</evidence>
<evidence type="ECO:0000256" key="4">
    <source>
        <dbReference type="ARBA" id="ARBA00016471"/>
    </source>
</evidence>
<dbReference type="InterPro" id="IPR015824">
    <property type="entry name" value="Phosphoglycerate_kinase_N"/>
</dbReference>
<comment type="similarity">
    <text evidence="10 11">Belongs to the phosphoglycerate kinase family.</text>
</comment>
<dbReference type="InterPro" id="IPR001576">
    <property type="entry name" value="Phosphoglycerate_kinase"/>
</dbReference>
<evidence type="ECO:0000313" key="13">
    <source>
        <dbReference type="Proteomes" id="UP000824681"/>
    </source>
</evidence>
<dbReference type="GO" id="GO:0004618">
    <property type="term" value="F:phosphoglycerate kinase activity"/>
    <property type="evidence" value="ECO:0007669"/>
    <property type="project" value="UniProtKB-EC"/>
</dbReference>